<dbReference type="Gene3D" id="1.20.120.350">
    <property type="entry name" value="Voltage-gated potassium channels. Chain C"/>
    <property type="match status" value="1"/>
</dbReference>
<comment type="caution">
    <text evidence="14">The sequence shown here is derived from an EMBL/GenBank/DDBJ whole genome shotgun (WGS) entry which is preliminary data.</text>
</comment>
<proteinExistence type="predicted"/>
<feature type="transmembrane region" description="Helical" evidence="12">
    <location>
        <begin position="88"/>
        <end position="111"/>
    </location>
</feature>
<evidence type="ECO:0000256" key="4">
    <source>
        <dbReference type="ARBA" id="ARBA00022837"/>
    </source>
</evidence>
<dbReference type="Pfam" id="PF00520">
    <property type="entry name" value="Ion_trans"/>
    <property type="match status" value="1"/>
</dbReference>
<dbReference type="Gene3D" id="1.10.287.70">
    <property type="match status" value="1"/>
</dbReference>
<evidence type="ECO:0000256" key="2">
    <source>
        <dbReference type="ARBA" id="ARBA00022448"/>
    </source>
</evidence>
<keyword evidence="4" id="KW-0106">Calcium</keyword>
<feature type="transmembrane region" description="Helical" evidence="12">
    <location>
        <begin position="161"/>
        <end position="183"/>
    </location>
</feature>
<dbReference type="AlphaFoldDB" id="A0A934QHX2"/>
<evidence type="ECO:0000313" key="14">
    <source>
        <dbReference type="EMBL" id="MBK1696830.1"/>
    </source>
</evidence>
<feature type="coiled-coil region" evidence="11">
    <location>
        <begin position="254"/>
        <end position="281"/>
    </location>
</feature>
<evidence type="ECO:0000256" key="6">
    <source>
        <dbReference type="ARBA" id="ARBA00022989"/>
    </source>
</evidence>
<protein>
    <recommendedName>
        <fullName evidence="13">Ion transport domain-containing protein</fullName>
    </recommendedName>
</protein>
<organism evidence="14 15">
    <name type="scientific">Rhodovibrio salinarum</name>
    <dbReference type="NCBI Taxonomy" id="1087"/>
    <lineage>
        <taxon>Bacteria</taxon>
        <taxon>Pseudomonadati</taxon>
        <taxon>Pseudomonadota</taxon>
        <taxon>Alphaproteobacteria</taxon>
        <taxon>Rhodospirillales</taxon>
        <taxon>Rhodovibrionaceae</taxon>
        <taxon>Rhodovibrio</taxon>
    </lineage>
</organism>
<evidence type="ECO:0000256" key="12">
    <source>
        <dbReference type="SAM" id="Phobius"/>
    </source>
</evidence>
<evidence type="ECO:0000256" key="1">
    <source>
        <dbReference type="ARBA" id="ARBA00004141"/>
    </source>
</evidence>
<dbReference type="GO" id="GO:0005891">
    <property type="term" value="C:voltage-gated calcium channel complex"/>
    <property type="evidence" value="ECO:0007669"/>
    <property type="project" value="TreeGrafter"/>
</dbReference>
<keyword evidence="15" id="KW-1185">Reference proteome</keyword>
<keyword evidence="2" id="KW-0813">Transport</keyword>
<reference evidence="14" key="1">
    <citation type="submission" date="2017-08" db="EMBL/GenBank/DDBJ databases">
        <authorList>
            <person name="Imhoff J.F."/>
            <person name="Rahn T."/>
            <person name="Kuenzel S."/>
            <person name="Neulinger S.C."/>
        </authorList>
    </citation>
    <scope>NUCLEOTIDE SEQUENCE</scope>
    <source>
        <strain evidence="14">DSM 9154</strain>
    </source>
</reference>
<keyword evidence="10" id="KW-0407">Ion channel</keyword>
<dbReference type="PANTHER" id="PTHR45628:SF7">
    <property type="entry name" value="VOLTAGE-DEPENDENT CALCIUM CHANNEL TYPE A SUBUNIT ALPHA-1"/>
    <property type="match status" value="1"/>
</dbReference>
<sequence>MTLDALTQSAWRARLTQLVEHARTRQVITALICLNAVTLGLETWDDATRVAGGWLVAIDTAILSVFVAEVGAKIVAYGRRFPRDPWNVFDFVVVGIGLIPATHSFSVLRALRVLRVLRLVSVVPSMRRVVQALLSAIPGMGSIVLLLGLIYYVCGVMATKLFGAAFPEWFGSIGASMYSLFQIMTLESWSMGIVRPVMEVHPWAWAFFVPFILLTSFAVLNLFIAIIVNAMEAHHRAEVADEEAQREAVRQQRHERLDEEMRGLREELQALRQAVERRGER</sequence>
<keyword evidence="9" id="KW-0325">Glycoprotein</keyword>
<keyword evidence="6 12" id="KW-1133">Transmembrane helix</keyword>
<keyword evidence="7" id="KW-0406">Ion transport</keyword>
<evidence type="ECO:0000256" key="8">
    <source>
        <dbReference type="ARBA" id="ARBA00023136"/>
    </source>
</evidence>
<keyword evidence="11" id="KW-0175">Coiled coil</keyword>
<dbReference type="InterPro" id="IPR027359">
    <property type="entry name" value="Volt_channel_dom_sf"/>
</dbReference>
<evidence type="ECO:0000256" key="7">
    <source>
        <dbReference type="ARBA" id="ARBA00023065"/>
    </source>
</evidence>
<gene>
    <name evidence="14" type="ORF">CKO21_06180</name>
</gene>
<evidence type="ECO:0000256" key="5">
    <source>
        <dbReference type="ARBA" id="ARBA00022882"/>
    </source>
</evidence>
<dbReference type="GO" id="GO:0098703">
    <property type="term" value="P:calcium ion import across plasma membrane"/>
    <property type="evidence" value="ECO:0007669"/>
    <property type="project" value="TreeGrafter"/>
</dbReference>
<evidence type="ECO:0000256" key="9">
    <source>
        <dbReference type="ARBA" id="ARBA00023180"/>
    </source>
</evidence>
<name>A0A934QHX2_9PROT</name>
<comment type="subcellular location">
    <subcellularLocation>
        <location evidence="1">Membrane</location>
        <topology evidence="1">Multi-pass membrane protein</topology>
    </subcellularLocation>
</comment>
<evidence type="ECO:0000313" key="15">
    <source>
        <dbReference type="Proteomes" id="UP000778970"/>
    </source>
</evidence>
<dbReference type="RefSeq" id="WP_051431689.1">
    <property type="nucleotide sequence ID" value="NZ_NRRE01000020.1"/>
</dbReference>
<feature type="transmembrane region" description="Helical" evidence="12">
    <location>
        <begin position="131"/>
        <end position="154"/>
    </location>
</feature>
<dbReference type="EMBL" id="NRRE01000020">
    <property type="protein sequence ID" value="MBK1696830.1"/>
    <property type="molecule type" value="Genomic_DNA"/>
</dbReference>
<keyword evidence="3 12" id="KW-0812">Transmembrane</keyword>
<evidence type="ECO:0000256" key="3">
    <source>
        <dbReference type="ARBA" id="ARBA00022692"/>
    </source>
</evidence>
<dbReference type="Proteomes" id="UP000778970">
    <property type="component" value="Unassembled WGS sequence"/>
</dbReference>
<keyword evidence="5" id="KW-0851">Voltage-gated channel</keyword>
<feature type="transmembrane region" description="Helical" evidence="12">
    <location>
        <begin position="54"/>
        <end position="76"/>
    </location>
</feature>
<keyword evidence="8 12" id="KW-0472">Membrane</keyword>
<accession>A0A934QHX2</accession>
<dbReference type="InterPro" id="IPR005821">
    <property type="entry name" value="Ion_trans_dom"/>
</dbReference>
<dbReference type="GO" id="GO:0008331">
    <property type="term" value="F:high voltage-gated calcium channel activity"/>
    <property type="evidence" value="ECO:0007669"/>
    <property type="project" value="TreeGrafter"/>
</dbReference>
<dbReference type="PANTHER" id="PTHR45628">
    <property type="entry name" value="VOLTAGE-DEPENDENT CALCIUM CHANNEL TYPE A SUBUNIT ALPHA-1"/>
    <property type="match status" value="1"/>
</dbReference>
<feature type="domain" description="Ion transport" evidence="13">
    <location>
        <begin position="27"/>
        <end position="232"/>
    </location>
</feature>
<reference evidence="14" key="2">
    <citation type="journal article" date="2020" name="Microorganisms">
        <title>Osmotic Adaptation and Compatible Solute Biosynthesis of Phototrophic Bacteria as Revealed from Genome Analyses.</title>
        <authorList>
            <person name="Imhoff J.F."/>
            <person name="Rahn T."/>
            <person name="Kunzel S."/>
            <person name="Keller A."/>
            <person name="Neulinger S.C."/>
        </authorList>
    </citation>
    <scope>NUCLEOTIDE SEQUENCE</scope>
    <source>
        <strain evidence="14">DSM 9154</strain>
    </source>
</reference>
<evidence type="ECO:0000259" key="13">
    <source>
        <dbReference type="Pfam" id="PF00520"/>
    </source>
</evidence>
<dbReference type="InterPro" id="IPR050599">
    <property type="entry name" value="VDCC_alpha-1_subunit"/>
</dbReference>
<evidence type="ECO:0000256" key="10">
    <source>
        <dbReference type="ARBA" id="ARBA00023303"/>
    </source>
</evidence>
<feature type="transmembrane region" description="Helical" evidence="12">
    <location>
        <begin position="203"/>
        <end position="228"/>
    </location>
</feature>
<evidence type="ECO:0000256" key="11">
    <source>
        <dbReference type="SAM" id="Coils"/>
    </source>
</evidence>
<dbReference type="SUPFAM" id="SSF81324">
    <property type="entry name" value="Voltage-gated potassium channels"/>
    <property type="match status" value="1"/>
</dbReference>